<dbReference type="Proteomes" id="UP000001514">
    <property type="component" value="Unassembled WGS sequence"/>
</dbReference>
<evidence type="ECO:0000256" key="6">
    <source>
        <dbReference type="RuleBase" id="RU004914"/>
    </source>
</evidence>
<evidence type="ECO:0000256" key="2">
    <source>
        <dbReference type="ARBA" id="ARBA00010199"/>
    </source>
</evidence>
<evidence type="ECO:0000256" key="1">
    <source>
        <dbReference type="ARBA" id="ARBA00004141"/>
    </source>
</evidence>
<dbReference type="GO" id="GO:0042910">
    <property type="term" value="F:xenobiotic transmembrane transporter activity"/>
    <property type="evidence" value="ECO:0007669"/>
    <property type="project" value="InterPro"/>
</dbReference>
<feature type="transmembrane region" description="Helical" evidence="6">
    <location>
        <begin position="266"/>
        <end position="289"/>
    </location>
</feature>
<comment type="subcellular location">
    <subcellularLocation>
        <location evidence="1">Membrane</location>
        <topology evidence="1">Multi-pass membrane protein</topology>
    </subcellularLocation>
</comment>
<feature type="compositionally biased region" description="Acidic residues" evidence="7">
    <location>
        <begin position="1"/>
        <end position="27"/>
    </location>
</feature>
<evidence type="ECO:0000256" key="3">
    <source>
        <dbReference type="ARBA" id="ARBA00022692"/>
    </source>
</evidence>
<feature type="transmembrane region" description="Helical" evidence="6">
    <location>
        <begin position="239"/>
        <end position="260"/>
    </location>
</feature>
<feature type="transmembrane region" description="Helical" evidence="6">
    <location>
        <begin position="353"/>
        <end position="373"/>
    </location>
</feature>
<keyword evidence="3 6" id="KW-0812">Transmembrane</keyword>
<dbReference type="GO" id="GO:0016020">
    <property type="term" value="C:membrane"/>
    <property type="evidence" value="ECO:0000318"/>
    <property type="project" value="GO_Central"/>
</dbReference>
<gene>
    <name evidence="8" type="ORF">SELMODRAFT_115401</name>
</gene>
<comment type="similarity">
    <text evidence="2 6">Belongs to the multi antimicrobial extrusion (MATE) (TC 2.A.66.1) family.</text>
</comment>
<dbReference type="InterPro" id="IPR045069">
    <property type="entry name" value="MATE_euk"/>
</dbReference>
<feature type="transmembrane region" description="Helical" evidence="6">
    <location>
        <begin position="394"/>
        <end position="419"/>
    </location>
</feature>
<dbReference type="Pfam" id="PF01554">
    <property type="entry name" value="MatE"/>
    <property type="match status" value="2"/>
</dbReference>
<feature type="transmembrane region" description="Helical" evidence="6">
    <location>
        <begin position="464"/>
        <end position="488"/>
    </location>
</feature>
<keyword evidence="4 6" id="KW-1133">Transmembrane helix</keyword>
<protein>
    <recommendedName>
        <fullName evidence="6">Protein DETOXIFICATION</fullName>
    </recommendedName>
    <alternativeName>
        <fullName evidence="6">Multidrug and toxic compound extrusion protein</fullName>
    </alternativeName>
</protein>
<keyword evidence="5 6" id="KW-0472">Membrane</keyword>
<dbReference type="OrthoDB" id="2126698at2759"/>
<evidence type="ECO:0000313" key="8">
    <source>
        <dbReference type="EMBL" id="EFJ16926.1"/>
    </source>
</evidence>
<sequence length="554" mass="59123">MVLCREEEEEEEEGEEEEEEEEEEDFADEHTGILFPREKEIENATAPVNLSLGLVEKEKIQIEGGGGGGDDARNSLFQIGIPAIRAELAMQFRLGCPIMAMNLIWFAKFLATTLFLGRLGGVELAGGALALTFANVTGYSILLGLATGMEPICSQAFGAGRMDLMASALQNAILMLLLACIPIALAWLYSVERFLIFLGQDPSLARASARFLKFLLPDLFLQAVITPLRIFLRCQSDTLPMTIAFTAGILLHIGLGFLLAMDLRGAGIALAMGIGDLFTLALLLSLVLAKSRASSSKNPKIENTKNTRRKRWKPLIKLALPSCAMVCLEWWSYEAIVLLAGLLQDPEISVPAAAIVLNFDAILYALQITLASCTATRIGHELGANSPSSARTAAIASLLASLAMGSATFASLAALRSLWGRLFTADPAIVRSVRRSMPVAGAIELANFPLLVLCGILRGSARPAAGAVASLGSFYLIGLPCGVALGFGAGLGLVGLWLGLLAAVVACVALTGMVVLGTDWKEMAMASQLQIRSWDTPSEVWHSNDPDGKEMDEI</sequence>
<dbReference type="STRING" id="88036.D8SET3"/>
<proteinExistence type="inferred from homology"/>
<feature type="transmembrane region" description="Helical" evidence="6">
    <location>
        <begin position="315"/>
        <end position="333"/>
    </location>
</feature>
<reference evidence="8 9" key="1">
    <citation type="journal article" date="2011" name="Science">
        <title>The Selaginella genome identifies genetic changes associated with the evolution of vascular plants.</title>
        <authorList>
            <person name="Banks J.A."/>
            <person name="Nishiyama T."/>
            <person name="Hasebe M."/>
            <person name="Bowman J.L."/>
            <person name="Gribskov M."/>
            <person name="dePamphilis C."/>
            <person name="Albert V.A."/>
            <person name="Aono N."/>
            <person name="Aoyama T."/>
            <person name="Ambrose B.A."/>
            <person name="Ashton N.W."/>
            <person name="Axtell M.J."/>
            <person name="Barker E."/>
            <person name="Barker M.S."/>
            <person name="Bennetzen J.L."/>
            <person name="Bonawitz N.D."/>
            <person name="Chapple C."/>
            <person name="Cheng C."/>
            <person name="Correa L.G."/>
            <person name="Dacre M."/>
            <person name="DeBarry J."/>
            <person name="Dreyer I."/>
            <person name="Elias M."/>
            <person name="Engstrom E.M."/>
            <person name="Estelle M."/>
            <person name="Feng L."/>
            <person name="Finet C."/>
            <person name="Floyd S.K."/>
            <person name="Frommer W.B."/>
            <person name="Fujita T."/>
            <person name="Gramzow L."/>
            <person name="Gutensohn M."/>
            <person name="Harholt J."/>
            <person name="Hattori M."/>
            <person name="Heyl A."/>
            <person name="Hirai T."/>
            <person name="Hiwatashi Y."/>
            <person name="Ishikawa M."/>
            <person name="Iwata M."/>
            <person name="Karol K.G."/>
            <person name="Koehler B."/>
            <person name="Kolukisaoglu U."/>
            <person name="Kubo M."/>
            <person name="Kurata T."/>
            <person name="Lalonde S."/>
            <person name="Li K."/>
            <person name="Li Y."/>
            <person name="Litt A."/>
            <person name="Lyons E."/>
            <person name="Manning G."/>
            <person name="Maruyama T."/>
            <person name="Michael T.P."/>
            <person name="Mikami K."/>
            <person name="Miyazaki S."/>
            <person name="Morinaga S."/>
            <person name="Murata T."/>
            <person name="Mueller-Roeber B."/>
            <person name="Nelson D.R."/>
            <person name="Obara M."/>
            <person name="Oguri Y."/>
            <person name="Olmstead R.G."/>
            <person name="Onodera N."/>
            <person name="Petersen B.L."/>
            <person name="Pils B."/>
            <person name="Prigge M."/>
            <person name="Rensing S.A."/>
            <person name="Riano-Pachon D.M."/>
            <person name="Roberts A.W."/>
            <person name="Sato Y."/>
            <person name="Scheller H.V."/>
            <person name="Schulz B."/>
            <person name="Schulz C."/>
            <person name="Shakirov E.V."/>
            <person name="Shibagaki N."/>
            <person name="Shinohara N."/>
            <person name="Shippen D.E."/>
            <person name="Soerensen I."/>
            <person name="Sotooka R."/>
            <person name="Sugimoto N."/>
            <person name="Sugita M."/>
            <person name="Sumikawa N."/>
            <person name="Tanurdzic M."/>
            <person name="Theissen G."/>
            <person name="Ulvskov P."/>
            <person name="Wakazuki S."/>
            <person name="Weng J.K."/>
            <person name="Willats W.W."/>
            <person name="Wipf D."/>
            <person name="Wolf P.G."/>
            <person name="Yang L."/>
            <person name="Zimmer A.D."/>
            <person name="Zhu Q."/>
            <person name="Mitros T."/>
            <person name="Hellsten U."/>
            <person name="Loque D."/>
            <person name="Otillar R."/>
            <person name="Salamov A."/>
            <person name="Schmutz J."/>
            <person name="Shapiro H."/>
            <person name="Lindquist E."/>
            <person name="Lucas S."/>
            <person name="Rokhsar D."/>
            <person name="Grigoriev I.V."/>
        </authorList>
    </citation>
    <scope>NUCLEOTIDE SEQUENCE [LARGE SCALE GENOMIC DNA]</scope>
</reference>
<organism evidence="9">
    <name type="scientific">Selaginella moellendorffii</name>
    <name type="common">Spikemoss</name>
    <dbReference type="NCBI Taxonomy" id="88036"/>
    <lineage>
        <taxon>Eukaryota</taxon>
        <taxon>Viridiplantae</taxon>
        <taxon>Streptophyta</taxon>
        <taxon>Embryophyta</taxon>
        <taxon>Tracheophyta</taxon>
        <taxon>Lycopodiopsida</taxon>
        <taxon>Selaginellales</taxon>
        <taxon>Selaginellaceae</taxon>
        <taxon>Selaginella</taxon>
    </lineage>
</organism>
<dbReference type="CDD" id="cd13132">
    <property type="entry name" value="MATE_eukaryotic"/>
    <property type="match status" value="1"/>
</dbReference>
<feature type="transmembrane region" description="Helical" evidence="6">
    <location>
        <begin position="439"/>
        <end position="457"/>
    </location>
</feature>
<name>D8SET3_SELML</name>
<evidence type="ECO:0000256" key="7">
    <source>
        <dbReference type="SAM" id="MobiDB-lite"/>
    </source>
</evidence>
<dbReference type="EMBL" id="GL377616">
    <property type="protein sequence ID" value="EFJ16926.1"/>
    <property type="molecule type" value="Genomic_DNA"/>
</dbReference>
<feature type="region of interest" description="Disordered" evidence="7">
    <location>
        <begin position="1"/>
        <end position="31"/>
    </location>
</feature>
<dbReference type="HOGENOM" id="CLU_012893_1_4_1"/>
<feature type="transmembrane region" description="Helical" evidence="6">
    <location>
        <begin position="94"/>
        <end position="116"/>
    </location>
</feature>
<feature type="transmembrane region" description="Helical" evidence="6">
    <location>
        <begin position="494"/>
        <end position="516"/>
    </location>
</feature>
<dbReference type="OMA" id="QGSKQDM"/>
<accession>D8SET3</accession>
<dbReference type="Gramene" id="EFJ16926">
    <property type="protein sequence ID" value="EFJ16926"/>
    <property type="gene ID" value="SELMODRAFT_115401"/>
</dbReference>
<dbReference type="KEGG" id="smo:SELMODRAFT_115401"/>
<evidence type="ECO:0000256" key="4">
    <source>
        <dbReference type="ARBA" id="ARBA00022989"/>
    </source>
</evidence>
<feature type="transmembrane region" description="Helical" evidence="6">
    <location>
        <begin position="211"/>
        <end position="232"/>
    </location>
</feature>
<evidence type="ECO:0000256" key="5">
    <source>
        <dbReference type="ARBA" id="ARBA00023136"/>
    </source>
</evidence>
<dbReference type="GO" id="GO:0022857">
    <property type="term" value="F:transmembrane transporter activity"/>
    <property type="evidence" value="ECO:0000318"/>
    <property type="project" value="GO_Central"/>
</dbReference>
<dbReference type="InParanoid" id="D8SET3"/>
<dbReference type="InterPro" id="IPR002528">
    <property type="entry name" value="MATE_fam"/>
</dbReference>
<dbReference type="NCBIfam" id="TIGR00797">
    <property type="entry name" value="matE"/>
    <property type="match status" value="1"/>
</dbReference>
<feature type="transmembrane region" description="Helical" evidence="6">
    <location>
        <begin position="168"/>
        <end position="191"/>
    </location>
</feature>
<feature type="transmembrane region" description="Helical" evidence="6">
    <location>
        <begin position="128"/>
        <end position="147"/>
    </location>
</feature>
<dbReference type="GO" id="GO:0015297">
    <property type="term" value="F:antiporter activity"/>
    <property type="evidence" value="ECO:0007669"/>
    <property type="project" value="InterPro"/>
</dbReference>
<dbReference type="GO" id="GO:1990961">
    <property type="term" value="P:xenobiotic detoxification by transmembrane export across the plasma membrane"/>
    <property type="evidence" value="ECO:0007669"/>
    <property type="project" value="InterPro"/>
</dbReference>
<evidence type="ECO:0000313" key="9">
    <source>
        <dbReference type="Proteomes" id="UP000001514"/>
    </source>
</evidence>
<keyword evidence="9" id="KW-1185">Reference proteome</keyword>
<dbReference type="PANTHER" id="PTHR11206">
    <property type="entry name" value="MULTIDRUG RESISTANCE PROTEIN"/>
    <property type="match status" value="1"/>
</dbReference>
<dbReference type="AlphaFoldDB" id="D8SET3"/>
<dbReference type="eggNOG" id="KOG1347">
    <property type="taxonomic scope" value="Eukaryota"/>
</dbReference>